<dbReference type="InterPro" id="IPR041698">
    <property type="entry name" value="Methyltransf_25"/>
</dbReference>
<feature type="domain" description="Methyltransferase" evidence="1">
    <location>
        <begin position="85"/>
        <end position="181"/>
    </location>
</feature>
<comment type="caution">
    <text evidence="2">The sequence shown here is derived from an EMBL/GenBank/DDBJ whole genome shotgun (WGS) entry which is preliminary data.</text>
</comment>
<dbReference type="CDD" id="cd02440">
    <property type="entry name" value="AdoMet_MTases"/>
    <property type="match status" value="1"/>
</dbReference>
<protein>
    <submittedName>
        <fullName evidence="2">Methyltransferase domain-containing protein</fullName>
    </submittedName>
</protein>
<evidence type="ECO:0000313" key="2">
    <source>
        <dbReference type="EMBL" id="GAA0552991.1"/>
    </source>
</evidence>
<evidence type="ECO:0000313" key="3">
    <source>
        <dbReference type="Proteomes" id="UP001500729"/>
    </source>
</evidence>
<name>A0ABN1DVL7_SACER</name>
<keyword evidence="3" id="KW-1185">Reference proteome</keyword>
<organism evidence="2 3">
    <name type="scientific">Saccharopolyspora erythraea</name>
    <name type="common">Streptomyces erythraeus</name>
    <dbReference type="NCBI Taxonomy" id="1836"/>
    <lineage>
        <taxon>Bacteria</taxon>
        <taxon>Bacillati</taxon>
        <taxon>Actinomycetota</taxon>
        <taxon>Actinomycetes</taxon>
        <taxon>Pseudonocardiales</taxon>
        <taxon>Pseudonocardiaceae</taxon>
        <taxon>Saccharopolyspora</taxon>
    </lineage>
</organism>
<dbReference type="GO" id="GO:0032259">
    <property type="term" value="P:methylation"/>
    <property type="evidence" value="ECO:0007669"/>
    <property type="project" value="UniProtKB-KW"/>
</dbReference>
<dbReference type="InterPro" id="IPR050447">
    <property type="entry name" value="Erg6_SMT_methyltransf"/>
</dbReference>
<dbReference type="InterPro" id="IPR029063">
    <property type="entry name" value="SAM-dependent_MTases_sf"/>
</dbReference>
<dbReference type="PANTHER" id="PTHR44068">
    <property type="entry name" value="ZGC:194242"/>
    <property type="match status" value="1"/>
</dbReference>
<keyword evidence="2" id="KW-0489">Methyltransferase</keyword>
<gene>
    <name evidence="2" type="ORF">GCM10009533_58940</name>
</gene>
<reference evidence="2 3" key="1">
    <citation type="journal article" date="2019" name="Int. J. Syst. Evol. Microbiol.">
        <title>The Global Catalogue of Microorganisms (GCM) 10K type strain sequencing project: providing services to taxonomists for standard genome sequencing and annotation.</title>
        <authorList>
            <consortium name="The Broad Institute Genomics Platform"/>
            <consortium name="The Broad Institute Genome Sequencing Center for Infectious Disease"/>
            <person name="Wu L."/>
            <person name="Ma J."/>
        </authorList>
    </citation>
    <scope>NUCLEOTIDE SEQUENCE [LARGE SCALE GENOMIC DNA]</scope>
    <source>
        <strain evidence="2 3">JCM 10303</strain>
    </source>
</reference>
<dbReference type="GO" id="GO:0008168">
    <property type="term" value="F:methyltransferase activity"/>
    <property type="evidence" value="ECO:0007669"/>
    <property type="project" value="UniProtKB-KW"/>
</dbReference>
<accession>A0ABN1DVL7</accession>
<dbReference type="RefSeq" id="WP_009950399.1">
    <property type="nucleotide sequence ID" value="NZ_BAAAGS010000058.1"/>
</dbReference>
<evidence type="ECO:0000259" key="1">
    <source>
        <dbReference type="Pfam" id="PF13649"/>
    </source>
</evidence>
<dbReference type="PANTHER" id="PTHR44068:SF11">
    <property type="entry name" value="GERANYL DIPHOSPHATE 2-C-METHYLTRANSFERASE"/>
    <property type="match status" value="1"/>
</dbReference>
<dbReference type="Gene3D" id="3.40.50.150">
    <property type="entry name" value="Vaccinia Virus protein VP39"/>
    <property type="match status" value="1"/>
</dbReference>
<dbReference type="Proteomes" id="UP001500729">
    <property type="component" value="Unassembled WGS sequence"/>
</dbReference>
<dbReference type="SUPFAM" id="SSF53335">
    <property type="entry name" value="S-adenosyl-L-methionine-dependent methyltransferases"/>
    <property type="match status" value="1"/>
</dbReference>
<dbReference type="EMBL" id="BAAAGS010000058">
    <property type="protein sequence ID" value="GAA0552991.1"/>
    <property type="molecule type" value="Genomic_DNA"/>
</dbReference>
<dbReference type="Pfam" id="PF13649">
    <property type="entry name" value="Methyltransf_25"/>
    <property type="match status" value="1"/>
</dbReference>
<keyword evidence="2" id="KW-0808">Transferase</keyword>
<sequence length="306" mass="33990">MSVKQKSALQDLVDFAKWHVWTRVRPSSRARLAYELFADDHEATTEGAYINLGYWKPGCAGLEEANQELANQLAEAAGISEGDEVLDVGFGLGAQDFFWLETRKPARIVGVDLTPSHVRIASERAERENVQDRLQFKEGSATDLPFGAETFDRVTSLESALHYEPRTDFFKGAFEVLKPGGVLAIGDIIPLDLREPGSDGPPKLAPQRSGSLSGGIPVENWVPRETYAKQLREAGFVDVEVKSVRDNVMEPWLDYWLRKLQDESFKKSVSRLFYSQVKRSLTSDSGMKGELPALDFVIASARKPGA</sequence>
<proteinExistence type="predicted"/>